<dbReference type="EMBL" id="GDID01005367">
    <property type="protein sequence ID" value="JAP91239.1"/>
    <property type="molecule type" value="Transcribed_RNA"/>
</dbReference>
<dbReference type="PANTHER" id="PTHR21100">
    <property type="entry name" value="PREFOLDIN SUBUNIT 4"/>
    <property type="match status" value="1"/>
</dbReference>
<gene>
    <name evidence="4" type="ORF">TPC1_17208</name>
</gene>
<keyword evidence="3" id="KW-0175">Coiled coil</keyword>
<feature type="coiled-coil region" evidence="3">
    <location>
        <begin position="75"/>
        <end position="109"/>
    </location>
</feature>
<dbReference type="SUPFAM" id="SSF46579">
    <property type="entry name" value="Prefoldin"/>
    <property type="match status" value="1"/>
</dbReference>
<reference evidence="4" key="1">
    <citation type="submission" date="2015-07" db="EMBL/GenBank/DDBJ databases">
        <title>Adaptation to a free-living lifestyle via gene acquisitions in the diplomonad Trepomonas sp. PC1.</title>
        <authorList>
            <person name="Xu F."/>
            <person name="Jerlstrom-Hultqvist J."/>
            <person name="Kolisko M."/>
            <person name="Simpson A.G.B."/>
            <person name="Roger A.J."/>
            <person name="Svard S.G."/>
            <person name="Andersson J.O."/>
        </authorList>
    </citation>
    <scope>NUCLEOTIDE SEQUENCE</scope>
    <source>
        <strain evidence="4">PC1</strain>
    </source>
</reference>
<name>A0A146K6T9_9EUKA</name>
<keyword evidence="2" id="KW-0143">Chaperone</keyword>
<evidence type="ECO:0000256" key="2">
    <source>
        <dbReference type="ARBA" id="ARBA00023186"/>
    </source>
</evidence>
<evidence type="ECO:0000256" key="1">
    <source>
        <dbReference type="ARBA" id="ARBA00008045"/>
    </source>
</evidence>
<dbReference type="GO" id="GO:0006457">
    <property type="term" value="P:protein folding"/>
    <property type="evidence" value="ECO:0007669"/>
    <property type="project" value="InterPro"/>
</dbReference>
<dbReference type="GO" id="GO:0051082">
    <property type="term" value="F:unfolded protein binding"/>
    <property type="evidence" value="ECO:0007669"/>
    <property type="project" value="InterPro"/>
</dbReference>
<organism evidence="4">
    <name type="scientific">Trepomonas sp. PC1</name>
    <dbReference type="NCBI Taxonomy" id="1076344"/>
    <lineage>
        <taxon>Eukaryota</taxon>
        <taxon>Metamonada</taxon>
        <taxon>Diplomonadida</taxon>
        <taxon>Hexamitidae</taxon>
        <taxon>Hexamitinae</taxon>
        <taxon>Trepomonas</taxon>
    </lineage>
</organism>
<dbReference type="GO" id="GO:0005737">
    <property type="term" value="C:cytoplasm"/>
    <property type="evidence" value="ECO:0007669"/>
    <property type="project" value="TreeGrafter"/>
</dbReference>
<accession>A0A146K6T9</accession>
<protein>
    <submittedName>
        <fullName evidence="4">Prefoldin subunit 4</fullName>
    </submittedName>
</protein>
<dbReference type="AlphaFoldDB" id="A0A146K6T9"/>
<proteinExistence type="inferred from homology"/>
<comment type="similarity">
    <text evidence="1">Belongs to the prefoldin subunit beta family.</text>
</comment>
<evidence type="ECO:0000256" key="3">
    <source>
        <dbReference type="SAM" id="Coils"/>
    </source>
</evidence>
<feature type="non-terminal residue" evidence="4">
    <location>
        <position position="1"/>
    </location>
</feature>
<dbReference type="PANTHER" id="PTHR21100:SF9">
    <property type="entry name" value="PREFOLDIN SUBUNIT 4"/>
    <property type="match status" value="1"/>
</dbReference>
<dbReference type="GO" id="GO:0016272">
    <property type="term" value="C:prefoldin complex"/>
    <property type="evidence" value="ECO:0007669"/>
    <property type="project" value="InterPro"/>
</dbReference>
<evidence type="ECO:0000313" key="4">
    <source>
        <dbReference type="EMBL" id="JAP91239.1"/>
    </source>
</evidence>
<sequence length="125" mass="14373">PENTPIVEVSKDDQYQICCFSRYHMRYEGLQNQLQAITNQIDEFESASIAFVDCDDKAMIQVGSGYFENEALELDSMIESNVKELEEQKKKIEDEIVKTKKVLEKLKVVLVGKFGNAVNLNYDKK</sequence>
<dbReference type="InterPro" id="IPR002777">
    <property type="entry name" value="PFD_beta-like"/>
</dbReference>
<dbReference type="Pfam" id="PF01920">
    <property type="entry name" value="Prefoldin_2"/>
    <property type="match status" value="1"/>
</dbReference>
<dbReference type="InterPro" id="IPR016661">
    <property type="entry name" value="PFDN4"/>
</dbReference>